<dbReference type="HOGENOM" id="CLU_1635514_0_0_1"/>
<dbReference type="STRING" id="685588.A0A067T4J0"/>
<proteinExistence type="predicted"/>
<organism evidence="1 2">
    <name type="scientific">Galerina marginata (strain CBS 339.88)</name>
    <dbReference type="NCBI Taxonomy" id="685588"/>
    <lineage>
        <taxon>Eukaryota</taxon>
        <taxon>Fungi</taxon>
        <taxon>Dikarya</taxon>
        <taxon>Basidiomycota</taxon>
        <taxon>Agaricomycotina</taxon>
        <taxon>Agaricomycetes</taxon>
        <taxon>Agaricomycetidae</taxon>
        <taxon>Agaricales</taxon>
        <taxon>Agaricineae</taxon>
        <taxon>Strophariaceae</taxon>
        <taxon>Galerina</taxon>
    </lineage>
</organism>
<reference evidence="2" key="1">
    <citation type="journal article" date="2014" name="Proc. Natl. Acad. Sci. U.S.A.">
        <title>Extensive sampling of basidiomycete genomes demonstrates inadequacy of the white-rot/brown-rot paradigm for wood decay fungi.</title>
        <authorList>
            <person name="Riley R."/>
            <person name="Salamov A.A."/>
            <person name="Brown D.W."/>
            <person name="Nagy L.G."/>
            <person name="Floudas D."/>
            <person name="Held B.W."/>
            <person name="Levasseur A."/>
            <person name="Lombard V."/>
            <person name="Morin E."/>
            <person name="Otillar R."/>
            <person name="Lindquist E.A."/>
            <person name="Sun H."/>
            <person name="LaButti K.M."/>
            <person name="Schmutz J."/>
            <person name="Jabbour D."/>
            <person name="Luo H."/>
            <person name="Baker S.E."/>
            <person name="Pisabarro A.G."/>
            <person name="Walton J.D."/>
            <person name="Blanchette R.A."/>
            <person name="Henrissat B."/>
            <person name="Martin F."/>
            <person name="Cullen D."/>
            <person name="Hibbett D.S."/>
            <person name="Grigoriev I.V."/>
        </authorList>
    </citation>
    <scope>NUCLEOTIDE SEQUENCE [LARGE SCALE GENOMIC DNA]</scope>
    <source>
        <strain evidence="2">CBS 339.88</strain>
    </source>
</reference>
<name>A0A067T4J0_GALM3</name>
<protein>
    <submittedName>
        <fullName evidence="1">Uncharacterized protein</fullName>
    </submittedName>
</protein>
<dbReference type="AlphaFoldDB" id="A0A067T4J0"/>
<sequence>MRFSTTSNFYFGYHVRMVDHESGLSVIIDSSEVAEAEHSSLDVPLAPYSYEMLSPLGPPGVSSRTRTVDATLERLWTGLSSLYSANEELKTTSDLKATSGGKIGHIAEKLDSLLEVFMNGADAVLDELSFLGNMHPVLAGLSCCGSNAKHDGRHASASKSQS</sequence>
<keyword evidence="2" id="KW-1185">Reference proteome</keyword>
<evidence type="ECO:0000313" key="1">
    <source>
        <dbReference type="EMBL" id="KDR77267.1"/>
    </source>
</evidence>
<gene>
    <name evidence="1" type="ORF">GALMADRAFT_438231</name>
</gene>
<accession>A0A067T4J0</accession>
<dbReference type="EMBL" id="KL142377">
    <property type="protein sequence ID" value="KDR77267.1"/>
    <property type="molecule type" value="Genomic_DNA"/>
</dbReference>
<evidence type="ECO:0000313" key="2">
    <source>
        <dbReference type="Proteomes" id="UP000027222"/>
    </source>
</evidence>
<dbReference type="Proteomes" id="UP000027222">
    <property type="component" value="Unassembled WGS sequence"/>
</dbReference>